<keyword evidence="2" id="KW-1185">Reference proteome</keyword>
<comment type="caution">
    <text evidence="1">The sequence shown here is derived from an EMBL/GenBank/DDBJ whole genome shotgun (WGS) entry which is preliminary data.</text>
</comment>
<sequence length="70" mass="8215">MFDKLNLHIIWPFELIKTSDEQVIYFYHPADDGQKVQLVILSLDNTAVRFLNISNDGYFFNYSMLQIPAC</sequence>
<accession>A0A1S9PGH1</accession>
<dbReference type="Proteomes" id="UP000189739">
    <property type="component" value="Unassembled WGS sequence"/>
</dbReference>
<name>A0A1S9PGH1_9SPHI</name>
<protein>
    <submittedName>
        <fullName evidence="1">Uncharacterized protein</fullName>
    </submittedName>
</protein>
<dbReference type="AlphaFoldDB" id="A0A1S9PGH1"/>
<gene>
    <name evidence="1" type="ORF">BC343_27135</name>
</gene>
<reference evidence="1 2" key="1">
    <citation type="submission" date="2016-07" db="EMBL/GenBank/DDBJ databases">
        <title>Genomic analysis of zinc-resistant bacterium Mucilaginibacter pedocola TBZ30.</title>
        <authorList>
            <person name="Huang J."/>
            <person name="Tang J."/>
        </authorList>
    </citation>
    <scope>NUCLEOTIDE SEQUENCE [LARGE SCALE GENOMIC DNA]</scope>
    <source>
        <strain evidence="1 2">TBZ30</strain>
    </source>
</reference>
<dbReference type="EMBL" id="MBTF01000010">
    <property type="protein sequence ID" value="OOQ60007.1"/>
    <property type="molecule type" value="Genomic_DNA"/>
</dbReference>
<evidence type="ECO:0000313" key="2">
    <source>
        <dbReference type="Proteomes" id="UP000189739"/>
    </source>
</evidence>
<evidence type="ECO:0000313" key="1">
    <source>
        <dbReference type="EMBL" id="OOQ60007.1"/>
    </source>
</evidence>
<organism evidence="1 2">
    <name type="scientific">Mucilaginibacter pedocola</name>
    <dbReference type="NCBI Taxonomy" id="1792845"/>
    <lineage>
        <taxon>Bacteria</taxon>
        <taxon>Pseudomonadati</taxon>
        <taxon>Bacteroidota</taxon>
        <taxon>Sphingobacteriia</taxon>
        <taxon>Sphingobacteriales</taxon>
        <taxon>Sphingobacteriaceae</taxon>
        <taxon>Mucilaginibacter</taxon>
    </lineage>
</organism>
<proteinExistence type="predicted"/>